<keyword evidence="2" id="KW-1185">Reference proteome</keyword>
<protein>
    <submittedName>
        <fullName evidence="1">Uncharacterized protein</fullName>
    </submittedName>
</protein>
<dbReference type="Proteomes" id="UP001165269">
    <property type="component" value="Unassembled WGS sequence"/>
</dbReference>
<evidence type="ECO:0000313" key="1">
    <source>
        <dbReference type="EMBL" id="MCI3271046.1"/>
    </source>
</evidence>
<dbReference type="EMBL" id="JALDAY010000002">
    <property type="protein sequence ID" value="MCI3271046.1"/>
    <property type="molecule type" value="Genomic_DNA"/>
</dbReference>
<comment type="caution">
    <text evidence="1">The sequence shown here is derived from an EMBL/GenBank/DDBJ whole genome shotgun (WGS) entry which is preliminary data.</text>
</comment>
<reference evidence="1" key="1">
    <citation type="submission" date="2022-03" db="EMBL/GenBank/DDBJ databases">
        <title>Streptomyces 7R015 and 7R016 isolated from Barleria lupulina in Thailand.</title>
        <authorList>
            <person name="Kanchanasin P."/>
            <person name="Phongsopitanun W."/>
            <person name="Tanasupawat S."/>
        </authorList>
    </citation>
    <scope>NUCLEOTIDE SEQUENCE</scope>
    <source>
        <strain evidence="1">7R015</strain>
    </source>
</reference>
<evidence type="ECO:0000313" key="2">
    <source>
        <dbReference type="Proteomes" id="UP001165269"/>
    </source>
</evidence>
<accession>A0ABS9Y2W9</accession>
<proteinExistence type="predicted"/>
<sequence>MIRVITSSQAPALGDLRVMQSGDLVIVASDATDREDWPRVQDALNVAANRGAEVAWSRVPEVPTVPFPKEVQA</sequence>
<dbReference type="RefSeq" id="WP_242762850.1">
    <property type="nucleotide sequence ID" value="NZ_JALDAY010000002.1"/>
</dbReference>
<organism evidence="1 2">
    <name type="scientific">Streptomyces cylindrosporus</name>
    <dbReference type="NCBI Taxonomy" id="2927583"/>
    <lineage>
        <taxon>Bacteria</taxon>
        <taxon>Bacillati</taxon>
        <taxon>Actinomycetota</taxon>
        <taxon>Actinomycetes</taxon>
        <taxon>Kitasatosporales</taxon>
        <taxon>Streptomycetaceae</taxon>
        <taxon>Streptomyces</taxon>
    </lineage>
</organism>
<gene>
    <name evidence="1" type="ORF">MQP27_07965</name>
</gene>
<name>A0ABS9Y2W9_9ACTN</name>